<dbReference type="SUPFAM" id="SSF53098">
    <property type="entry name" value="Ribonuclease H-like"/>
    <property type="match status" value="1"/>
</dbReference>
<dbReference type="PANTHER" id="PTHR37319">
    <property type="entry name" value="TRANSPOSASE"/>
    <property type="match status" value="1"/>
</dbReference>
<evidence type="ECO:0000313" key="4">
    <source>
        <dbReference type="Proteomes" id="UP000031561"/>
    </source>
</evidence>
<dbReference type="NCBIfam" id="NF033590">
    <property type="entry name" value="transpos_IS4_3"/>
    <property type="match status" value="1"/>
</dbReference>
<dbReference type="PANTHER" id="PTHR37319:SF1">
    <property type="entry name" value="TRANSPOSASE TN5 DIMERISATION DOMAIN-CONTAINING PROTEIN"/>
    <property type="match status" value="1"/>
</dbReference>
<keyword evidence="4" id="KW-1185">Reference proteome</keyword>
<name>A0ABD4T3X2_9CYAN</name>
<feature type="domain" description="Transposase Tn5 dimerisation" evidence="1">
    <location>
        <begin position="360"/>
        <end position="443"/>
    </location>
</feature>
<dbReference type="InterPro" id="IPR054836">
    <property type="entry name" value="Tn5_transposase"/>
</dbReference>
<dbReference type="InterPro" id="IPR014735">
    <property type="entry name" value="Transposase_Tn5-like_N"/>
</dbReference>
<dbReference type="InterPro" id="IPR003201">
    <property type="entry name" value="Transposase_Tn5"/>
</dbReference>
<dbReference type="Gene3D" id="1.10.740.10">
    <property type="entry name" value="Transferase Inhibitor Protein From Tn5, Chain"/>
    <property type="match status" value="1"/>
</dbReference>
<proteinExistence type="predicted"/>
<dbReference type="InterPro" id="IPR012337">
    <property type="entry name" value="RNaseH-like_sf"/>
</dbReference>
<protein>
    <submittedName>
        <fullName evidence="3">IS4 family transposase</fullName>
    </submittedName>
</protein>
<dbReference type="Gene3D" id="1.10.246.40">
    <property type="entry name" value="Tn5 transposase, domain 1"/>
    <property type="match status" value="1"/>
</dbReference>
<reference evidence="3 4" key="1">
    <citation type="journal article" date="2015" name="Genome Announc.">
        <title>Draft Genome Sequence of Filamentous Marine Cyanobacterium Lyngbya confervoides Strain BDU141951.</title>
        <authorList>
            <person name="Chandrababunaidu M.M."/>
            <person name="Sen D."/>
            <person name="Tripathy S."/>
        </authorList>
    </citation>
    <scope>NUCLEOTIDE SEQUENCE [LARGE SCALE GENOMIC DNA]</scope>
    <source>
        <strain evidence="3 4">BDU141951</strain>
    </source>
</reference>
<dbReference type="Pfam" id="PF14706">
    <property type="entry name" value="Tnp_DNA_bind"/>
    <property type="match status" value="1"/>
</dbReference>
<evidence type="ECO:0000259" key="2">
    <source>
        <dbReference type="Pfam" id="PF14706"/>
    </source>
</evidence>
<dbReference type="Gene3D" id="3.90.350.10">
    <property type="entry name" value="Transposase Inhibitor Protein From Tn5, Chain A, domain 1"/>
    <property type="match status" value="1"/>
</dbReference>
<dbReference type="InterPro" id="IPR014737">
    <property type="entry name" value="Transposase_Tn5-like_C"/>
</dbReference>
<dbReference type="Proteomes" id="UP000031561">
    <property type="component" value="Unassembled WGS sequence"/>
</dbReference>
<evidence type="ECO:0000313" key="3">
    <source>
        <dbReference type="EMBL" id="MCM1983143.1"/>
    </source>
</evidence>
<dbReference type="Pfam" id="PF02281">
    <property type="entry name" value="Dimer_Tnp_Tn5"/>
    <property type="match status" value="1"/>
</dbReference>
<dbReference type="AlphaFoldDB" id="A0ABD4T3X2"/>
<dbReference type="InterPro" id="IPR047768">
    <property type="entry name" value="Tn5p-like"/>
</dbReference>
<comment type="caution">
    <text evidence="3">The sequence shown here is derived from an EMBL/GenBank/DDBJ whole genome shotgun (WGS) entry which is preliminary data.</text>
</comment>
<gene>
    <name evidence="3" type="ORF">QQ91_0009945</name>
</gene>
<dbReference type="RefSeq" id="WP_201277411.1">
    <property type="nucleotide sequence ID" value="NZ_JTHE03000057.1"/>
</dbReference>
<accession>A0ABD4T3X2</accession>
<dbReference type="EMBL" id="JTHE03000057">
    <property type="protein sequence ID" value="MCM1983143.1"/>
    <property type="molecule type" value="Genomic_DNA"/>
</dbReference>
<feature type="domain" description="Transposase Tn5-like N-terminal" evidence="2">
    <location>
        <begin position="1"/>
        <end position="59"/>
    </location>
</feature>
<organism evidence="3 4">
    <name type="scientific">Lyngbya confervoides BDU141951</name>
    <dbReference type="NCBI Taxonomy" id="1574623"/>
    <lineage>
        <taxon>Bacteria</taxon>
        <taxon>Bacillati</taxon>
        <taxon>Cyanobacteriota</taxon>
        <taxon>Cyanophyceae</taxon>
        <taxon>Oscillatoriophycideae</taxon>
        <taxon>Oscillatoriales</taxon>
        <taxon>Microcoleaceae</taxon>
        <taxon>Lyngbya</taxon>
    </lineage>
</organism>
<evidence type="ECO:0000259" key="1">
    <source>
        <dbReference type="Pfam" id="PF02281"/>
    </source>
</evidence>
<keyword evidence="3" id="KW-0614">Plasmid</keyword>
<geneLocation type="plasmid" evidence="3">
    <name>unnamed17</name>
</geneLocation>
<sequence length="458" mass="52102">MSWAEDELKSTNLGDRRREQRLLTIVEDLIAQPNASVLQASRDDAAVQGLYKFWSNRRIPPSAILSGHVDQTVERCLDHSTVLTIQDTTELDFSTHRSTRGLGPISDASATGLKVHLTLCSSDAGVPLGILQETVWAREKTRRGAGYRDRQTAIEEKESYRWLEHQAASQQLIPESVEVITITDREGDIYDLFAQPRRPRAEFLIRAAQNRNTKSDAYAEEVQPLFEASRQQPCQGQKTLELQRTPNRTPRQATLNVRYATLWLQPPQDHVQAASFEAIAVQVVLAEEEHPPAGEKAIRWLLLTTLPVNDFEDACRCLERYSFRWLIERYNFTLKSGCRLEALQLESADRLERALATYSIVAWRLLWLTYEARVHPDDSVETVLEEQEWQALYCTIHQTTELPLEPPSIGQCVRWIAKLGGFLDRKGDGEPGVKTLWRGLQRLHDIAATWQLLRASGG</sequence>
<dbReference type="InterPro" id="IPR038215">
    <property type="entry name" value="TN5-like_N_sf"/>
</dbReference>